<dbReference type="InterPro" id="IPR013766">
    <property type="entry name" value="Thioredoxin_domain"/>
</dbReference>
<keyword evidence="5" id="KW-0676">Redox-active center</keyword>
<dbReference type="Gene3D" id="3.40.30.10">
    <property type="entry name" value="Glutaredoxin"/>
    <property type="match status" value="1"/>
</dbReference>
<dbReference type="PANTHER" id="PTHR46115">
    <property type="entry name" value="THIOREDOXIN-LIKE PROTEIN 1"/>
    <property type="match status" value="1"/>
</dbReference>
<dbReference type="PRINTS" id="PR00421">
    <property type="entry name" value="THIOREDOXIN"/>
</dbReference>
<dbReference type="SUPFAM" id="SSF52833">
    <property type="entry name" value="Thioredoxin-like"/>
    <property type="match status" value="1"/>
</dbReference>
<comment type="similarity">
    <text evidence="3">Belongs to the thioredoxin family.</text>
</comment>
<dbReference type="CDD" id="cd02947">
    <property type="entry name" value="TRX_family"/>
    <property type="match status" value="1"/>
</dbReference>
<dbReference type="InterPro" id="IPR005746">
    <property type="entry name" value="Thioredoxin"/>
</dbReference>
<evidence type="ECO:0000259" key="6">
    <source>
        <dbReference type="PROSITE" id="PS51352"/>
    </source>
</evidence>
<evidence type="ECO:0000256" key="4">
    <source>
        <dbReference type="PIRSR" id="PIRSR000077-1"/>
    </source>
</evidence>
<dbReference type="InterPro" id="IPR036249">
    <property type="entry name" value="Thioredoxin-like_sf"/>
</dbReference>
<evidence type="ECO:0000256" key="2">
    <source>
        <dbReference type="NCBIfam" id="TIGR01068"/>
    </source>
</evidence>
<dbReference type="PROSITE" id="PS51352">
    <property type="entry name" value="THIOREDOXIN_2"/>
    <property type="match status" value="1"/>
</dbReference>
<name>A0A6N2RLZ1_9ACTO</name>
<dbReference type="FunFam" id="3.40.30.10:FF:000155">
    <property type="entry name" value="Thioredoxin"/>
    <property type="match status" value="1"/>
</dbReference>
<gene>
    <name evidence="7" type="primary">trxC</name>
    <name evidence="7" type="ORF">AOLFYP35_00419</name>
</gene>
<protein>
    <recommendedName>
        <fullName evidence="2 3">Thioredoxin</fullName>
    </recommendedName>
</protein>
<feature type="disulfide bond" description="Redox-active" evidence="5">
    <location>
        <begin position="30"/>
        <end position="33"/>
    </location>
</feature>
<organism evidence="7">
    <name type="scientific">Schaalia odontolytica</name>
    <dbReference type="NCBI Taxonomy" id="1660"/>
    <lineage>
        <taxon>Bacteria</taxon>
        <taxon>Bacillati</taxon>
        <taxon>Actinomycetota</taxon>
        <taxon>Actinomycetes</taxon>
        <taxon>Actinomycetales</taxon>
        <taxon>Actinomycetaceae</taxon>
        <taxon>Schaalia</taxon>
    </lineage>
</organism>
<feature type="site" description="Deprotonates C-terminal active site Cys" evidence="4">
    <location>
        <position position="24"/>
    </location>
</feature>
<accession>A0A6N2RLZ1</accession>
<evidence type="ECO:0000256" key="1">
    <source>
        <dbReference type="ARBA" id="ARBA00023157"/>
    </source>
</evidence>
<evidence type="ECO:0000313" key="7">
    <source>
        <dbReference type="EMBL" id="VYS81776.1"/>
    </source>
</evidence>
<feature type="active site" description="Nucleophile" evidence="4">
    <location>
        <position position="30"/>
    </location>
</feature>
<dbReference type="EMBL" id="CACRSM010000002">
    <property type="protein sequence ID" value="VYS81776.1"/>
    <property type="molecule type" value="Genomic_DNA"/>
</dbReference>
<keyword evidence="1 5" id="KW-1015">Disulfide bond</keyword>
<evidence type="ECO:0000256" key="5">
    <source>
        <dbReference type="PIRSR" id="PIRSR000077-4"/>
    </source>
</evidence>
<dbReference type="PROSITE" id="PS00194">
    <property type="entry name" value="THIOREDOXIN_1"/>
    <property type="match status" value="1"/>
</dbReference>
<reference evidence="7" key="1">
    <citation type="submission" date="2019-11" db="EMBL/GenBank/DDBJ databases">
        <authorList>
            <person name="Feng L."/>
        </authorList>
    </citation>
    <scope>NUCLEOTIDE SEQUENCE</scope>
    <source>
        <strain evidence="7">AodontolyticusLFYP35</strain>
    </source>
</reference>
<dbReference type="GO" id="GO:0015035">
    <property type="term" value="F:protein-disulfide reductase activity"/>
    <property type="evidence" value="ECO:0007669"/>
    <property type="project" value="UniProtKB-UniRule"/>
</dbReference>
<dbReference type="Pfam" id="PF00085">
    <property type="entry name" value="Thioredoxin"/>
    <property type="match status" value="1"/>
</dbReference>
<feature type="site" description="Contributes to redox potential value" evidence="4">
    <location>
        <position position="32"/>
    </location>
</feature>
<dbReference type="PIRSF" id="PIRSF000077">
    <property type="entry name" value="Thioredoxin"/>
    <property type="match status" value="1"/>
</dbReference>
<feature type="site" description="Contributes to redox potential value" evidence="4">
    <location>
        <position position="31"/>
    </location>
</feature>
<feature type="active site" description="Nucleophile" evidence="4">
    <location>
        <position position="33"/>
    </location>
</feature>
<dbReference type="AlphaFoldDB" id="A0A6N2RLZ1"/>
<dbReference type="InterPro" id="IPR017937">
    <property type="entry name" value="Thioredoxin_CS"/>
</dbReference>
<evidence type="ECO:0000256" key="3">
    <source>
        <dbReference type="PIRNR" id="PIRNR000077"/>
    </source>
</evidence>
<proteinExistence type="inferred from homology"/>
<dbReference type="NCBIfam" id="TIGR01068">
    <property type="entry name" value="thioredoxin"/>
    <property type="match status" value="1"/>
</dbReference>
<feature type="domain" description="Thioredoxin" evidence="6">
    <location>
        <begin position="1"/>
        <end position="105"/>
    </location>
</feature>
<sequence>MSTIELTTENFNETVNSDKIVLVDFWATWCGPCRQFGPIFESVSEKHPDIVFGKVDTDAQQELAASAQISSIPTLMIFREGVLIFRNSGALPAAALEDLISQAQALNMEEVHAEAQKHQESHND</sequence>